<dbReference type="InterPro" id="IPR052895">
    <property type="entry name" value="HetReg/Transcr_Mod"/>
</dbReference>
<name>A0A2J6TTD2_9HELO</name>
<dbReference type="PANTHER" id="PTHR24148:SF77">
    <property type="entry name" value="HETEROKARYON INCOMPATIBILITY DOMAIN-CONTAINING PROTEIN"/>
    <property type="match status" value="1"/>
</dbReference>
<organism evidence="2 3">
    <name type="scientific">Hyaloscypha bicolor E</name>
    <dbReference type="NCBI Taxonomy" id="1095630"/>
    <lineage>
        <taxon>Eukaryota</taxon>
        <taxon>Fungi</taxon>
        <taxon>Dikarya</taxon>
        <taxon>Ascomycota</taxon>
        <taxon>Pezizomycotina</taxon>
        <taxon>Leotiomycetes</taxon>
        <taxon>Helotiales</taxon>
        <taxon>Hyaloscyphaceae</taxon>
        <taxon>Hyaloscypha</taxon>
        <taxon>Hyaloscypha bicolor</taxon>
    </lineage>
</organism>
<reference evidence="2 3" key="1">
    <citation type="submission" date="2016-04" db="EMBL/GenBank/DDBJ databases">
        <title>A degradative enzymes factory behind the ericoid mycorrhizal symbiosis.</title>
        <authorList>
            <consortium name="DOE Joint Genome Institute"/>
            <person name="Martino E."/>
            <person name="Morin E."/>
            <person name="Grelet G."/>
            <person name="Kuo A."/>
            <person name="Kohler A."/>
            <person name="Daghino S."/>
            <person name="Barry K."/>
            <person name="Choi C."/>
            <person name="Cichocki N."/>
            <person name="Clum A."/>
            <person name="Copeland A."/>
            <person name="Hainaut M."/>
            <person name="Haridas S."/>
            <person name="Labutti K."/>
            <person name="Lindquist E."/>
            <person name="Lipzen A."/>
            <person name="Khouja H.-R."/>
            <person name="Murat C."/>
            <person name="Ohm R."/>
            <person name="Olson A."/>
            <person name="Spatafora J."/>
            <person name="Veneault-Fourrey C."/>
            <person name="Henrissat B."/>
            <person name="Grigoriev I."/>
            <person name="Martin F."/>
            <person name="Perotto S."/>
        </authorList>
    </citation>
    <scope>NUCLEOTIDE SEQUENCE [LARGE SCALE GENOMIC DNA]</scope>
    <source>
        <strain evidence="2 3">E</strain>
    </source>
</reference>
<proteinExistence type="predicted"/>
<evidence type="ECO:0000259" key="1">
    <source>
        <dbReference type="Pfam" id="PF06985"/>
    </source>
</evidence>
<dbReference type="RefSeq" id="XP_024743186.1">
    <property type="nucleotide sequence ID" value="XM_024879222.1"/>
</dbReference>
<dbReference type="EMBL" id="KZ613745">
    <property type="protein sequence ID" value="PMD66282.1"/>
    <property type="molecule type" value="Genomic_DNA"/>
</dbReference>
<dbReference type="GeneID" id="36587299"/>
<keyword evidence="3" id="KW-1185">Reference proteome</keyword>
<sequence>MSSSHFYTPLQTSRTKELRLVTLLPAPTKDATIECTLSIGNLEDRQLHYEALSYEWGDINSPKHEILLDGQPFTVRRNLWQALRCLRTEFAARTLWVDAICINQEDVLERNHQVGMMSSIYTFASSVRIWLGERGGNSREAILLLHEIWESFREVSRPSKEVVEKKKAPRKKLAENAEPATLTGSRDSFKKLSVFPIHRGEPFESSRELLVQERRVGWWNRLSLRSEPVAPWEGVAALVERTYWSRIWIVQEYLLASETVVQCGWDYMDGKRFDEAVSIVGELFELRKADHRQPAPLIQNCLERIAKSPGIKIPRSRVSDNQRTLLELMETCRTSKSCDPHDRIYAILGLADDIPPAAILVDYERDIFKVKVDVAWWYSTRSGLKSHPASVSRVCSLLDEIFVDCEDEE</sequence>
<evidence type="ECO:0000313" key="2">
    <source>
        <dbReference type="EMBL" id="PMD66282.1"/>
    </source>
</evidence>
<accession>A0A2J6TTD2</accession>
<dbReference type="OrthoDB" id="3600004at2759"/>
<dbReference type="AlphaFoldDB" id="A0A2J6TTD2"/>
<dbReference type="Proteomes" id="UP000235371">
    <property type="component" value="Unassembled WGS sequence"/>
</dbReference>
<dbReference type="Pfam" id="PF06985">
    <property type="entry name" value="HET"/>
    <property type="match status" value="1"/>
</dbReference>
<evidence type="ECO:0000313" key="3">
    <source>
        <dbReference type="Proteomes" id="UP000235371"/>
    </source>
</evidence>
<feature type="domain" description="Heterokaryon incompatibility" evidence="1">
    <location>
        <begin position="49"/>
        <end position="252"/>
    </location>
</feature>
<dbReference type="InParanoid" id="A0A2J6TTD2"/>
<dbReference type="InterPro" id="IPR010730">
    <property type="entry name" value="HET"/>
</dbReference>
<dbReference type="PANTHER" id="PTHR24148">
    <property type="entry name" value="ANKYRIN REPEAT DOMAIN-CONTAINING PROTEIN 39 HOMOLOG-RELATED"/>
    <property type="match status" value="1"/>
</dbReference>
<gene>
    <name evidence="2" type="ORF">K444DRAFT_607712</name>
</gene>
<protein>
    <recommendedName>
        <fullName evidence="1">Heterokaryon incompatibility domain-containing protein</fullName>
    </recommendedName>
</protein>